<gene>
    <name evidence="2" type="ORF">JFN93_08905</name>
</gene>
<comment type="caution">
    <text evidence="2">The sequence shown here is derived from an EMBL/GenBank/DDBJ whole genome shotgun (WGS) entry which is preliminary data.</text>
</comment>
<feature type="domain" description="Flagellar protein FlgJ N-terminal" evidence="1">
    <location>
        <begin position="53"/>
        <end position="100"/>
    </location>
</feature>
<organism evidence="2 3">
    <name type="scientific">Geomesophilobacter sediminis</name>
    <dbReference type="NCBI Taxonomy" id="2798584"/>
    <lineage>
        <taxon>Bacteria</taxon>
        <taxon>Pseudomonadati</taxon>
        <taxon>Thermodesulfobacteriota</taxon>
        <taxon>Desulfuromonadia</taxon>
        <taxon>Geobacterales</taxon>
        <taxon>Geobacteraceae</taxon>
        <taxon>Geomesophilobacter</taxon>
    </lineage>
</organism>
<dbReference type="RefSeq" id="WP_199383710.1">
    <property type="nucleotide sequence ID" value="NZ_JAEMHM010000006.1"/>
</dbReference>
<keyword evidence="3" id="KW-1185">Reference proteome</keyword>
<protein>
    <submittedName>
        <fullName evidence="2">Rod-binding protein</fullName>
    </submittedName>
</protein>
<accession>A0A8J7JCY7</accession>
<evidence type="ECO:0000259" key="1">
    <source>
        <dbReference type="Pfam" id="PF10135"/>
    </source>
</evidence>
<proteinExistence type="predicted"/>
<dbReference type="AlphaFoldDB" id="A0A8J7JCY7"/>
<dbReference type="Pfam" id="PF10135">
    <property type="entry name" value="Rod-binding"/>
    <property type="match status" value="1"/>
</dbReference>
<name>A0A8J7JCY7_9BACT</name>
<dbReference type="Proteomes" id="UP000636888">
    <property type="component" value="Unassembled WGS sequence"/>
</dbReference>
<dbReference type="EMBL" id="JAEMHM010000006">
    <property type="protein sequence ID" value="MBJ6724823.1"/>
    <property type="molecule type" value="Genomic_DNA"/>
</dbReference>
<dbReference type="PRINTS" id="PR01002">
    <property type="entry name" value="FLGFLGJ"/>
</dbReference>
<dbReference type="InterPro" id="IPR019301">
    <property type="entry name" value="Flagellar_prot_FlgJ_N"/>
</dbReference>
<evidence type="ECO:0000313" key="3">
    <source>
        <dbReference type="Proteomes" id="UP000636888"/>
    </source>
</evidence>
<reference evidence="2" key="1">
    <citation type="submission" date="2020-12" db="EMBL/GenBank/DDBJ databases">
        <title>Geomonas sp. Red875, isolated from river sediment.</title>
        <authorList>
            <person name="Xu Z."/>
            <person name="Zhang Z."/>
            <person name="Masuda Y."/>
            <person name="Itoh H."/>
            <person name="Senoo K."/>
        </authorList>
    </citation>
    <scope>NUCLEOTIDE SEQUENCE</scope>
    <source>
        <strain evidence="2">Red875</strain>
    </source>
</reference>
<sequence length="116" mass="12461">MDLKAVPNAALPQQELPVTNSLKVSPQSAEKERVAIKKAAHEFEAMFVEMMMKSMRGTVGNDPLTGGGHGEETFRSMLDQEYAQSATRGQGLGIATAIERELMRRNVAAKGGNGAD</sequence>
<evidence type="ECO:0000313" key="2">
    <source>
        <dbReference type="EMBL" id="MBJ6724823.1"/>
    </source>
</evidence>